<dbReference type="EMBL" id="SJOL01006444">
    <property type="protein sequence ID" value="TGZ66644.1"/>
    <property type="molecule type" value="Genomic_DNA"/>
</dbReference>
<evidence type="ECO:0000313" key="1">
    <source>
        <dbReference type="EMBL" id="TGZ66644.1"/>
    </source>
</evidence>
<gene>
    <name evidence="1" type="ORF">CRM22_005206</name>
</gene>
<name>A0A4V3SF17_OPIFE</name>
<comment type="caution">
    <text evidence="1">The sequence shown here is derived from an EMBL/GenBank/DDBJ whole genome shotgun (WGS) entry which is preliminary data.</text>
</comment>
<evidence type="ECO:0000313" key="2">
    <source>
        <dbReference type="Proteomes" id="UP000308267"/>
    </source>
</evidence>
<protein>
    <submittedName>
        <fullName evidence="1">Uncharacterized protein</fullName>
    </submittedName>
</protein>
<dbReference type="OrthoDB" id="6285743at2759"/>
<sequence length="424" mass="49300">MKDSVVNKDGMWMGSTKLDAMQPSRTTDTGRQKIAVRFSKLLRDITILTLENGMFQRYIDRVGLSNFVFSARSSGTSVSSSVRAMSKMLCHWSEAPAFGAAGKVVRLSAERKCHIAKEEQLEFRKQFSCLREKSEALIDETQASLKRLHLLHDDISRQRKAFDKNVTVLVDDFAQRQMAVRAFVWFHQCYMKRMDICLHNMTLENRSLIELRKKLLRLVDGPSQMNTLTAIDVSEMKIRWQTALQEFKRLHFQCIQAKSIFCKCTRKLDMEMGLSPLLSKLSEALFVVFIRLVLHDPFANLTLTNSTGAHLLARAWCKLKRVVDASAEVSDRVNRRVRTSDKLSARMDDYQDDMRLDELQIRRLKNRMACFNVPKLDDLIVSMKENQKVHRQLATENRKMRLAKKLHLQQHAKLWRRIKERHSP</sequence>
<accession>A0A4V3SF17</accession>
<keyword evidence="2" id="KW-1185">Reference proteome</keyword>
<reference evidence="1 2" key="1">
    <citation type="journal article" date="2019" name="BMC Genomics">
        <title>New insights from Opisthorchis felineus genome: update on genomics of the epidemiologically important liver flukes.</title>
        <authorList>
            <person name="Ershov N.I."/>
            <person name="Mordvinov V.A."/>
            <person name="Prokhortchouk E.B."/>
            <person name="Pakharukova M.Y."/>
            <person name="Gunbin K.V."/>
            <person name="Ustyantsev K."/>
            <person name="Genaev M.A."/>
            <person name="Blinov A.G."/>
            <person name="Mazur A."/>
            <person name="Boulygina E."/>
            <person name="Tsygankova S."/>
            <person name="Khrameeva E."/>
            <person name="Chekanov N."/>
            <person name="Fan G."/>
            <person name="Xiao A."/>
            <person name="Zhang H."/>
            <person name="Xu X."/>
            <person name="Yang H."/>
            <person name="Solovyev V."/>
            <person name="Lee S.M."/>
            <person name="Liu X."/>
            <person name="Afonnikov D.A."/>
            <person name="Skryabin K.G."/>
        </authorList>
    </citation>
    <scope>NUCLEOTIDE SEQUENCE [LARGE SCALE GENOMIC DNA]</scope>
    <source>
        <strain evidence="1">AK-0245</strain>
        <tissue evidence="1">Whole organism</tissue>
    </source>
</reference>
<dbReference type="AlphaFoldDB" id="A0A4V3SF17"/>
<dbReference type="Proteomes" id="UP000308267">
    <property type="component" value="Unassembled WGS sequence"/>
</dbReference>
<proteinExistence type="predicted"/>
<organism evidence="1 2">
    <name type="scientific">Opisthorchis felineus</name>
    <dbReference type="NCBI Taxonomy" id="147828"/>
    <lineage>
        <taxon>Eukaryota</taxon>
        <taxon>Metazoa</taxon>
        <taxon>Spiralia</taxon>
        <taxon>Lophotrochozoa</taxon>
        <taxon>Platyhelminthes</taxon>
        <taxon>Trematoda</taxon>
        <taxon>Digenea</taxon>
        <taxon>Opisthorchiida</taxon>
        <taxon>Opisthorchiata</taxon>
        <taxon>Opisthorchiidae</taxon>
        <taxon>Opisthorchis</taxon>
    </lineage>
</organism>